<organism evidence="1 2">
    <name type="scientific">Pelosinus propionicus DSM 13327</name>
    <dbReference type="NCBI Taxonomy" id="1123291"/>
    <lineage>
        <taxon>Bacteria</taxon>
        <taxon>Bacillati</taxon>
        <taxon>Bacillota</taxon>
        <taxon>Negativicutes</taxon>
        <taxon>Selenomonadales</taxon>
        <taxon>Sporomusaceae</taxon>
        <taxon>Pelosinus</taxon>
    </lineage>
</organism>
<evidence type="ECO:0000313" key="2">
    <source>
        <dbReference type="Proteomes" id="UP000199520"/>
    </source>
</evidence>
<gene>
    <name evidence="1" type="ORF">SAMN04490355_101599</name>
</gene>
<dbReference type="AlphaFoldDB" id="A0A1I4K3N0"/>
<protein>
    <submittedName>
        <fullName evidence="1">Uncharacterized protein</fullName>
    </submittedName>
</protein>
<dbReference type="EMBL" id="FOTS01000015">
    <property type="protein sequence ID" value="SFL73378.1"/>
    <property type="molecule type" value="Genomic_DNA"/>
</dbReference>
<dbReference type="OrthoDB" id="1683710at2"/>
<name>A0A1I4K3N0_9FIRM</name>
<proteinExistence type="predicted"/>
<dbReference type="Proteomes" id="UP000199520">
    <property type="component" value="Unassembled WGS sequence"/>
</dbReference>
<accession>A0A1I4K3N0</accession>
<keyword evidence="2" id="KW-1185">Reference proteome</keyword>
<evidence type="ECO:0000313" key="1">
    <source>
        <dbReference type="EMBL" id="SFL73378.1"/>
    </source>
</evidence>
<reference evidence="2" key="1">
    <citation type="submission" date="2016-10" db="EMBL/GenBank/DDBJ databases">
        <authorList>
            <person name="Varghese N."/>
            <person name="Submissions S."/>
        </authorList>
    </citation>
    <scope>NUCLEOTIDE SEQUENCE [LARGE SCALE GENOMIC DNA]</scope>
    <source>
        <strain evidence="2">DSM 13327</strain>
    </source>
</reference>
<dbReference type="STRING" id="1123291.SAMN04490355_101599"/>
<dbReference type="RefSeq" id="WP_090936206.1">
    <property type="nucleotide sequence ID" value="NZ_FOTS01000015.1"/>
</dbReference>
<sequence>MPRERKPCKGIFRGLIIGRTNQNSGPYPAIKNGECKVIEYIEQSDRPELVVLERDVANAFIQADICQFDSREKMEKYMEIPINNE</sequence>